<evidence type="ECO:0000313" key="3">
    <source>
        <dbReference type="Proteomes" id="UP000323876"/>
    </source>
</evidence>
<proteinExistence type="predicted"/>
<keyword evidence="1" id="KW-1133">Transmembrane helix</keyword>
<feature type="transmembrane region" description="Helical" evidence="1">
    <location>
        <begin position="302"/>
        <end position="320"/>
    </location>
</feature>
<dbReference type="AlphaFoldDB" id="A0A5N0EIT6"/>
<feature type="transmembrane region" description="Helical" evidence="1">
    <location>
        <begin position="53"/>
        <end position="79"/>
    </location>
</feature>
<keyword evidence="1" id="KW-0812">Transmembrane</keyword>
<comment type="caution">
    <text evidence="2">The sequence shown here is derived from an EMBL/GenBank/DDBJ whole genome shotgun (WGS) entry which is preliminary data.</text>
</comment>
<accession>A0A5N0EIT6</accession>
<gene>
    <name evidence="2" type="ORF">F3087_20595</name>
</gene>
<feature type="transmembrane region" description="Helical" evidence="1">
    <location>
        <begin position="370"/>
        <end position="390"/>
    </location>
</feature>
<reference evidence="2 3" key="1">
    <citation type="submission" date="2019-09" db="EMBL/GenBank/DDBJ databases">
        <authorList>
            <person name="Wang X."/>
        </authorList>
    </citation>
    <scope>NUCLEOTIDE SEQUENCE [LARGE SCALE GENOMIC DNA]</scope>
    <source>
        <strain evidence="2 3">CICC 11023</strain>
    </source>
</reference>
<protein>
    <recommendedName>
        <fullName evidence="4">Transporter</fullName>
    </recommendedName>
</protein>
<feature type="transmembrane region" description="Helical" evidence="1">
    <location>
        <begin position="21"/>
        <end position="47"/>
    </location>
</feature>
<evidence type="ECO:0000313" key="2">
    <source>
        <dbReference type="EMBL" id="KAA8887291.1"/>
    </source>
</evidence>
<evidence type="ECO:0000256" key="1">
    <source>
        <dbReference type="SAM" id="Phobius"/>
    </source>
</evidence>
<dbReference type="OrthoDB" id="2955510at2"/>
<evidence type="ECO:0008006" key="4">
    <source>
        <dbReference type="Google" id="ProtNLM"/>
    </source>
</evidence>
<feature type="transmembrane region" description="Helical" evidence="1">
    <location>
        <begin position="448"/>
        <end position="474"/>
    </location>
</feature>
<feature type="transmembrane region" description="Helical" evidence="1">
    <location>
        <begin position="326"/>
        <end position="349"/>
    </location>
</feature>
<dbReference type="EMBL" id="VXLC01000008">
    <property type="protein sequence ID" value="KAA8887291.1"/>
    <property type="molecule type" value="Genomic_DNA"/>
</dbReference>
<feature type="transmembrane region" description="Helical" evidence="1">
    <location>
        <begin position="402"/>
        <end position="427"/>
    </location>
</feature>
<name>A0A5N0EIT6_9NOCA</name>
<dbReference type="RefSeq" id="WP_150403621.1">
    <property type="nucleotide sequence ID" value="NZ_VXLC01000008.1"/>
</dbReference>
<dbReference type="Proteomes" id="UP000323876">
    <property type="component" value="Unassembled WGS sequence"/>
</dbReference>
<organism evidence="2 3">
    <name type="scientific">Nocardia colli</name>
    <dbReference type="NCBI Taxonomy" id="2545717"/>
    <lineage>
        <taxon>Bacteria</taxon>
        <taxon>Bacillati</taxon>
        <taxon>Actinomycetota</taxon>
        <taxon>Actinomycetes</taxon>
        <taxon>Mycobacteriales</taxon>
        <taxon>Nocardiaceae</taxon>
        <taxon>Nocardia</taxon>
    </lineage>
</organism>
<feature type="transmembrane region" description="Helical" evidence="1">
    <location>
        <begin position="100"/>
        <end position="127"/>
    </location>
</feature>
<feature type="transmembrane region" description="Helical" evidence="1">
    <location>
        <begin position="133"/>
        <end position="161"/>
    </location>
</feature>
<keyword evidence="3" id="KW-1185">Reference proteome</keyword>
<sequence>MAGILIRMRLLLTRRALSNGWQGFSFVVGVLFGAVFAVITAALIGFAVRDGDVANGITIAATIFGVWTLGWLCGPVLVGSSDETIQPEHLRLLPISSRQLAGGLLAAAFAGPAPVINVVAFGGLIILAAQLGWAATLVAVVGIVLQLVFVVLLSRVVLAWVGAAMRSRRGRDIGVLLAGLLGVAYYPMSWLFSHVSALRDLPPWASAAVRWIPSGWAPVAVEGAAQGNWLRALLPLAGLAVVSLGLWQAWAVLLARRLAAPMNSVAGSTGGGLLGRVRQRGPVGAVLIKELRTWSRDSRRRAALLPVLVVGILMPVFPAFQGGGTGGVPFAGVTSVSFAALAGANLYGYDGTAVWQALVTPGAIRADVRGRLLALMIVLGLPTLLLALILPGAFGHGDQYPWVLALYFAALGVGVGAAMIISTLAPYPIPQRTGNPFSGSGNPGCAKVLLQFVVLFGQLFAVLPVLAVLLIGHFTELKAIEWLAVPVGIATGIAAALIASRVAETRLTTHGPELLDAVRPR</sequence>
<keyword evidence="1" id="KW-0472">Membrane</keyword>
<feature type="transmembrane region" description="Helical" evidence="1">
    <location>
        <begin position="173"/>
        <end position="192"/>
    </location>
</feature>
<feature type="transmembrane region" description="Helical" evidence="1">
    <location>
        <begin position="480"/>
        <end position="499"/>
    </location>
</feature>
<feature type="transmembrane region" description="Helical" evidence="1">
    <location>
        <begin position="232"/>
        <end position="255"/>
    </location>
</feature>